<organism evidence="2 3">
    <name type="scientific">Brevibacillus fluminis</name>
    <dbReference type="NCBI Taxonomy" id="511487"/>
    <lineage>
        <taxon>Bacteria</taxon>
        <taxon>Bacillati</taxon>
        <taxon>Bacillota</taxon>
        <taxon>Bacilli</taxon>
        <taxon>Bacillales</taxon>
        <taxon>Paenibacillaceae</taxon>
        <taxon>Brevibacillus</taxon>
    </lineage>
</organism>
<sequence length="95" mass="9865">MKEKLRASLIDSLNTKKPLIGVATGSGFSAKQAVAGGADFLLVLNAGLFRNAGVSTLGSLLPFANSNEMVLKTGYREILPHAGETPVIYGVCATD</sequence>
<dbReference type="InterPro" id="IPR051353">
    <property type="entry name" value="Tobamovirus_resist_UPF0261"/>
</dbReference>
<feature type="non-terminal residue" evidence="2">
    <location>
        <position position="95"/>
    </location>
</feature>
<evidence type="ECO:0000313" key="2">
    <source>
        <dbReference type="EMBL" id="RNB74990.1"/>
    </source>
</evidence>
<dbReference type="InterPro" id="IPR009215">
    <property type="entry name" value="TIM-br_IGPS-like"/>
</dbReference>
<comment type="caution">
    <text evidence="2">The sequence shown here is derived from an EMBL/GenBank/DDBJ whole genome shotgun (WGS) entry which is preliminary data.</text>
</comment>
<proteinExistence type="predicted"/>
<dbReference type="Pfam" id="PF09370">
    <property type="entry name" value="PEP_hydrolase"/>
    <property type="match status" value="1"/>
</dbReference>
<protein>
    <submittedName>
        <fullName evidence="2">AAA family ATPase</fullName>
    </submittedName>
</protein>
<dbReference type="EMBL" id="RHHQ01000087">
    <property type="protein sequence ID" value="RNB74990.1"/>
    <property type="molecule type" value="Genomic_DNA"/>
</dbReference>
<dbReference type="Gene3D" id="3.20.20.70">
    <property type="entry name" value="Aldolase class I"/>
    <property type="match status" value="1"/>
</dbReference>
<dbReference type="SUPFAM" id="SSF51621">
    <property type="entry name" value="Phosphoenolpyruvate/pyruvate domain"/>
    <property type="match status" value="1"/>
</dbReference>
<dbReference type="OrthoDB" id="247151at2"/>
<keyword evidence="3" id="KW-1185">Reference proteome</keyword>
<dbReference type="GO" id="GO:0003824">
    <property type="term" value="F:catalytic activity"/>
    <property type="evidence" value="ECO:0007669"/>
    <property type="project" value="InterPro"/>
</dbReference>
<dbReference type="Proteomes" id="UP000271031">
    <property type="component" value="Unassembled WGS sequence"/>
</dbReference>
<dbReference type="RefSeq" id="WP_148040458.1">
    <property type="nucleotide sequence ID" value="NZ_RHHQ01000087.1"/>
</dbReference>
<dbReference type="PANTHER" id="PTHR31862">
    <property type="entry name" value="UPF0261 DOMAIN PROTEIN (AFU_ORTHOLOGUE AFUA_1G10120)"/>
    <property type="match status" value="1"/>
</dbReference>
<dbReference type="PANTHER" id="PTHR31862:SF1">
    <property type="entry name" value="UPF0261 DOMAIN PROTEIN (AFU_ORTHOLOGUE AFUA_1G10120)"/>
    <property type="match status" value="1"/>
</dbReference>
<evidence type="ECO:0000313" key="3">
    <source>
        <dbReference type="Proteomes" id="UP000271031"/>
    </source>
</evidence>
<dbReference type="InterPro" id="IPR013785">
    <property type="entry name" value="Aldolase_TIM"/>
</dbReference>
<dbReference type="AlphaFoldDB" id="A0A3M8CH29"/>
<evidence type="ECO:0000259" key="1">
    <source>
        <dbReference type="Pfam" id="PF09370"/>
    </source>
</evidence>
<dbReference type="InterPro" id="IPR015813">
    <property type="entry name" value="Pyrv/PenolPyrv_kinase-like_dom"/>
</dbReference>
<feature type="domain" description="TIM-barrel" evidence="1">
    <location>
        <begin position="7"/>
        <end position="95"/>
    </location>
</feature>
<accession>A0A3M8CH29</accession>
<reference evidence="2 3" key="1">
    <citation type="submission" date="2018-10" db="EMBL/GenBank/DDBJ databases">
        <title>Phylogenomics of Brevibacillus.</title>
        <authorList>
            <person name="Dunlap C."/>
        </authorList>
    </citation>
    <scope>NUCLEOTIDE SEQUENCE [LARGE SCALE GENOMIC DNA]</scope>
    <source>
        <strain evidence="2 3">JCM 15716</strain>
    </source>
</reference>
<name>A0A3M8CH29_9BACL</name>
<gene>
    <name evidence="2" type="ORF">EDM56_31060</name>
</gene>